<keyword evidence="2" id="KW-0813">Transport</keyword>
<feature type="non-terminal residue" evidence="8">
    <location>
        <position position="224"/>
    </location>
</feature>
<name>K1SF82_9ZZZZ</name>
<dbReference type="Gene3D" id="2.40.170.20">
    <property type="entry name" value="TonB-dependent receptor, beta-barrel domain"/>
    <property type="match status" value="1"/>
</dbReference>
<keyword evidence="5" id="KW-0472">Membrane</keyword>
<sequence>SASLGYKHTYYLEGTLRGDKSSTLPTNNNTYVYPSVSGSLVFSEFIKNKKFINYGKIRASWAKVGSDTDPYQLALNYSTGKYSYSGYTIGMIANSTQPNKDLKPTMTGSYEVGLEMKFLNGRLGLDATYYNQNSKNQILSLASTTTSGYAYRLINAGEIQNQGIEIALNARALQIKDFAWDLGVNFSKNTNKVKSLVDGMDYFELAKATWCGVSVGAQVGENYG</sequence>
<proteinExistence type="predicted"/>
<keyword evidence="3" id="KW-0812">Transmembrane</keyword>
<dbReference type="Pfam" id="PF00593">
    <property type="entry name" value="TonB_dep_Rec_b-barrel"/>
    <property type="match status" value="1"/>
</dbReference>
<evidence type="ECO:0000256" key="3">
    <source>
        <dbReference type="ARBA" id="ARBA00022692"/>
    </source>
</evidence>
<keyword evidence="4" id="KW-0798">TonB box</keyword>
<dbReference type="InterPro" id="IPR039426">
    <property type="entry name" value="TonB-dep_rcpt-like"/>
</dbReference>
<evidence type="ECO:0000256" key="6">
    <source>
        <dbReference type="ARBA" id="ARBA00023237"/>
    </source>
</evidence>
<dbReference type="InterPro" id="IPR000531">
    <property type="entry name" value="Beta-barrel_TonB"/>
</dbReference>
<gene>
    <name evidence="8" type="ORF">LEA_16071</name>
</gene>
<dbReference type="SUPFAM" id="SSF56935">
    <property type="entry name" value="Porins"/>
    <property type="match status" value="1"/>
</dbReference>
<dbReference type="GO" id="GO:0009279">
    <property type="term" value="C:cell outer membrane"/>
    <property type="evidence" value="ECO:0007669"/>
    <property type="project" value="UniProtKB-SubCell"/>
</dbReference>
<dbReference type="PROSITE" id="PS52016">
    <property type="entry name" value="TONB_DEPENDENT_REC_3"/>
    <property type="match status" value="1"/>
</dbReference>
<reference evidence="8" key="1">
    <citation type="journal article" date="2013" name="Environ. Microbiol.">
        <title>Microbiota from the distal guts of lean and obese adolescents exhibit partial functional redundancy besides clear differences in community structure.</title>
        <authorList>
            <person name="Ferrer M."/>
            <person name="Ruiz A."/>
            <person name="Lanza F."/>
            <person name="Haange S.B."/>
            <person name="Oberbach A."/>
            <person name="Till H."/>
            <person name="Bargiela R."/>
            <person name="Campoy C."/>
            <person name="Segura M.T."/>
            <person name="Richter M."/>
            <person name="von Bergen M."/>
            <person name="Seifert J."/>
            <person name="Suarez A."/>
        </authorList>
    </citation>
    <scope>NUCLEOTIDE SEQUENCE</scope>
</reference>
<evidence type="ECO:0000259" key="7">
    <source>
        <dbReference type="Pfam" id="PF00593"/>
    </source>
</evidence>
<protein>
    <submittedName>
        <fullName evidence="8">Protein containing TonB-dependent receptor, beta-barrel domain protein</fullName>
    </submittedName>
</protein>
<organism evidence="8">
    <name type="scientific">human gut metagenome</name>
    <dbReference type="NCBI Taxonomy" id="408170"/>
    <lineage>
        <taxon>unclassified sequences</taxon>
        <taxon>metagenomes</taxon>
        <taxon>organismal metagenomes</taxon>
    </lineage>
</organism>
<feature type="non-terminal residue" evidence="8">
    <location>
        <position position="1"/>
    </location>
</feature>
<evidence type="ECO:0000256" key="1">
    <source>
        <dbReference type="ARBA" id="ARBA00004571"/>
    </source>
</evidence>
<feature type="domain" description="TonB-dependent receptor-like beta-barrel" evidence="7">
    <location>
        <begin position="12"/>
        <end position="187"/>
    </location>
</feature>
<evidence type="ECO:0000256" key="2">
    <source>
        <dbReference type="ARBA" id="ARBA00022448"/>
    </source>
</evidence>
<evidence type="ECO:0000256" key="5">
    <source>
        <dbReference type="ARBA" id="ARBA00023136"/>
    </source>
</evidence>
<dbReference type="EMBL" id="AJWY01010982">
    <property type="protein sequence ID" value="EKC54014.1"/>
    <property type="molecule type" value="Genomic_DNA"/>
</dbReference>
<evidence type="ECO:0000256" key="4">
    <source>
        <dbReference type="ARBA" id="ARBA00023077"/>
    </source>
</evidence>
<comment type="subcellular location">
    <subcellularLocation>
        <location evidence="1">Cell outer membrane</location>
        <topology evidence="1">Multi-pass membrane protein</topology>
    </subcellularLocation>
</comment>
<dbReference type="InterPro" id="IPR036942">
    <property type="entry name" value="Beta-barrel_TonB_sf"/>
</dbReference>
<accession>K1SF82</accession>
<comment type="caution">
    <text evidence="8">The sequence shown here is derived from an EMBL/GenBank/DDBJ whole genome shotgun (WGS) entry which is preliminary data.</text>
</comment>
<dbReference type="AlphaFoldDB" id="K1SF82"/>
<keyword evidence="8" id="KW-0675">Receptor</keyword>
<evidence type="ECO:0000313" key="8">
    <source>
        <dbReference type="EMBL" id="EKC54014.1"/>
    </source>
</evidence>
<keyword evidence="6" id="KW-0998">Cell outer membrane</keyword>